<accession>A0A3E4Z4Y7</accession>
<feature type="transmembrane region" description="Helical" evidence="1">
    <location>
        <begin position="170"/>
        <end position="190"/>
    </location>
</feature>
<evidence type="ECO:0000313" key="3">
    <source>
        <dbReference type="Proteomes" id="UP000260814"/>
    </source>
</evidence>
<comment type="caution">
    <text evidence="2">The sequence shown here is derived from an EMBL/GenBank/DDBJ whole genome shotgun (WGS) entry which is preliminary data.</text>
</comment>
<feature type="transmembrane region" description="Helical" evidence="1">
    <location>
        <begin position="125"/>
        <end position="150"/>
    </location>
</feature>
<keyword evidence="1" id="KW-0472">Membrane</keyword>
<keyword evidence="1" id="KW-1133">Transmembrane helix</keyword>
<dbReference type="Gene3D" id="2.60.40.10">
    <property type="entry name" value="Immunoglobulins"/>
    <property type="match status" value="1"/>
</dbReference>
<organism evidence="2 3">
    <name type="scientific">Phocaeicola plebeius</name>
    <dbReference type="NCBI Taxonomy" id="310297"/>
    <lineage>
        <taxon>Bacteria</taxon>
        <taxon>Pseudomonadati</taxon>
        <taxon>Bacteroidota</taxon>
        <taxon>Bacteroidia</taxon>
        <taxon>Bacteroidales</taxon>
        <taxon>Bacteroidaceae</taxon>
        <taxon>Phocaeicola</taxon>
    </lineage>
</organism>
<reference evidence="2 3" key="1">
    <citation type="submission" date="2018-08" db="EMBL/GenBank/DDBJ databases">
        <title>A genome reference for cultivated species of the human gut microbiota.</title>
        <authorList>
            <person name="Zou Y."/>
            <person name="Xue W."/>
            <person name="Luo G."/>
        </authorList>
    </citation>
    <scope>NUCLEOTIDE SEQUENCE [LARGE SCALE GENOMIC DNA]</scope>
    <source>
        <strain evidence="2 3">OM06-2</strain>
    </source>
</reference>
<evidence type="ECO:0000313" key="2">
    <source>
        <dbReference type="EMBL" id="RGM86769.1"/>
    </source>
</evidence>
<sequence>MLPLLKKWVNEEMRMMQNNDSHVKEGNKNFIFNSTGNIMIATTETDSSNMDESSRRVFNEVSVFFAAMTRAITNTPRPGSNENYSIYNYEALAKVIGGSGCFIHCTQEDIKYTSSSFGANFSKELLSALLALPTGSGSLAFAQAMISSIGQEGLKLSSESDTTNSKVGNIVFVCEFLFGMPIISAIVIYADSRSQKFTFQAGPCVKTSSTKTEMTLHKDVYMFVTPSFIKEYAADLDSIITSSEYGNFVSYLQSLLNDSLWIDGIYEEDRKVSGNALTDGHTYRIVGQNLGHEAGKLTLDGKEIPTNSWSDTEIKFTPSGVTDTPAPLVLTTKAQTAENMGNYKVIKADNK</sequence>
<dbReference type="AlphaFoldDB" id="A0A3E4Z4Y7"/>
<name>A0A3E4Z4Y7_9BACT</name>
<keyword evidence="1" id="KW-0812">Transmembrane</keyword>
<proteinExistence type="predicted"/>
<gene>
    <name evidence="2" type="ORF">DXB87_14595</name>
</gene>
<protein>
    <submittedName>
        <fullName evidence="2">Uncharacterized protein</fullName>
    </submittedName>
</protein>
<dbReference type="InterPro" id="IPR013783">
    <property type="entry name" value="Ig-like_fold"/>
</dbReference>
<dbReference type="EMBL" id="QSTW01000024">
    <property type="protein sequence ID" value="RGM86769.1"/>
    <property type="molecule type" value="Genomic_DNA"/>
</dbReference>
<dbReference type="Proteomes" id="UP000260814">
    <property type="component" value="Unassembled WGS sequence"/>
</dbReference>
<evidence type="ECO:0000256" key="1">
    <source>
        <dbReference type="SAM" id="Phobius"/>
    </source>
</evidence>